<dbReference type="GO" id="GO:0043023">
    <property type="term" value="F:ribosomal large subunit binding"/>
    <property type="evidence" value="ECO:0007669"/>
    <property type="project" value="TreeGrafter"/>
</dbReference>
<reference evidence="6 7" key="1">
    <citation type="submission" date="2014-04" db="EMBL/GenBank/DDBJ databases">
        <authorList>
            <consortium name="DOE Joint Genome Institute"/>
            <person name="Kuo A."/>
            <person name="Gay G."/>
            <person name="Dore J."/>
            <person name="Kohler A."/>
            <person name="Nagy L.G."/>
            <person name="Floudas D."/>
            <person name="Copeland A."/>
            <person name="Barry K.W."/>
            <person name="Cichocki N."/>
            <person name="Veneault-Fourrey C."/>
            <person name="LaButti K."/>
            <person name="Lindquist E.A."/>
            <person name="Lipzen A."/>
            <person name="Lundell T."/>
            <person name="Morin E."/>
            <person name="Murat C."/>
            <person name="Sun H."/>
            <person name="Tunlid A."/>
            <person name="Henrissat B."/>
            <person name="Grigoriev I.V."/>
            <person name="Hibbett D.S."/>
            <person name="Martin F."/>
            <person name="Nordberg H.P."/>
            <person name="Cantor M.N."/>
            <person name="Hua S.X."/>
        </authorList>
    </citation>
    <scope>NUCLEOTIDE SEQUENCE [LARGE SCALE GENOMIC DNA]</scope>
    <source>
        <strain evidence="7">h7</strain>
    </source>
</reference>
<accession>A0A0C3BJ15</accession>
<name>A0A0C3BJ15_HEBCY</name>
<dbReference type="SUPFAM" id="SSF55194">
    <property type="entry name" value="Ribosome recycling factor, RRF"/>
    <property type="match status" value="1"/>
</dbReference>
<dbReference type="Pfam" id="PF01765">
    <property type="entry name" value="RRF"/>
    <property type="match status" value="1"/>
</dbReference>
<dbReference type="GO" id="GO:0005739">
    <property type="term" value="C:mitochondrion"/>
    <property type="evidence" value="ECO:0007669"/>
    <property type="project" value="TreeGrafter"/>
</dbReference>
<dbReference type="EMBL" id="KN831803">
    <property type="protein sequence ID" value="KIM36680.1"/>
    <property type="molecule type" value="Genomic_DNA"/>
</dbReference>
<evidence type="ECO:0000256" key="2">
    <source>
        <dbReference type="ARBA" id="ARBA00022917"/>
    </source>
</evidence>
<dbReference type="Gene3D" id="1.10.132.20">
    <property type="entry name" value="Ribosome-recycling factor"/>
    <property type="match status" value="1"/>
</dbReference>
<evidence type="ECO:0000256" key="3">
    <source>
        <dbReference type="ARBA" id="ARBA00024909"/>
    </source>
</evidence>
<keyword evidence="2" id="KW-0648">Protein biosynthesis</keyword>
<dbReference type="InterPro" id="IPR036191">
    <property type="entry name" value="RRF_sf"/>
</dbReference>
<proteinExistence type="inferred from homology"/>
<organism evidence="6 7">
    <name type="scientific">Hebeloma cylindrosporum</name>
    <dbReference type="NCBI Taxonomy" id="76867"/>
    <lineage>
        <taxon>Eukaryota</taxon>
        <taxon>Fungi</taxon>
        <taxon>Dikarya</taxon>
        <taxon>Basidiomycota</taxon>
        <taxon>Agaricomycotina</taxon>
        <taxon>Agaricomycetes</taxon>
        <taxon>Agaricomycetidae</taxon>
        <taxon>Agaricales</taxon>
        <taxon>Agaricineae</taxon>
        <taxon>Hymenogastraceae</taxon>
        <taxon>Hebeloma</taxon>
    </lineage>
</organism>
<comment type="similarity">
    <text evidence="1">Belongs to the RRF family.</text>
</comment>
<evidence type="ECO:0000313" key="7">
    <source>
        <dbReference type="Proteomes" id="UP000053424"/>
    </source>
</evidence>
<dbReference type="PANTHER" id="PTHR20982:SF3">
    <property type="entry name" value="MITOCHONDRIAL RIBOSOME RECYCLING FACTOR PSEUDO 1"/>
    <property type="match status" value="1"/>
</dbReference>
<dbReference type="Proteomes" id="UP000053424">
    <property type="component" value="Unassembled WGS sequence"/>
</dbReference>
<protein>
    <recommendedName>
        <fullName evidence="5">Ribosome recycling factor domain-containing protein</fullName>
    </recommendedName>
</protein>
<feature type="compositionally biased region" description="Basic residues" evidence="4">
    <location>
        <begin position="41"/>
        <end position="55"/>
    </location>
</feature>
<evidence type="ECO:0000256" key="1">
    <source>
        <dbReference type="ARBA" id="ARBA00005912"/>
    </source>
</evidence>
<dbReference type="InterPro" id="IPR002661">
    <property type="entry name" value="Ribosome_recyc_fac"/>
</dbReference>
<keyword evidence="7" id="KW-1185">Reference proteome</keyword>
<reference evidence="7" key="2">
    <citation type="submission" date="2015-01" db="EMBL/GenBank/DDBJ databases">
        <title>Evolutionary Origins and Diversification of the Mycorrhizal Mutualists.</title>
        <authorList>
            <consortium name="DOE Joint Genome Institute"/>
            <consortium name="Mycorrhizal Genomics Consortium"/>
            <person name="Kohler A."/>
            <person name="Kuo A."/>
            <person name="Nagy L.G."/>
            <person name="Floudas D."/>
            <person name="Copeland A."/>
            <person name="Barry K.W."/>
            <person name="Cichocki N."/>
            <person name="Veneault-Fourrey C."/>
            <person name="LaButti K."/>
            <person name="Lindquist E.A."/>
            <person name="Lipzen A."/>
            <person name="Lundell T."/>
            <person name="Morin E."/>
            <person name="Murat C."/>
            <person name="Riley R."/>
            <person name="Ohm R."/>
            <person name="Sun H."/>
            <person name="Tunlid A."/>
            <person name="Henrissat B."/>
            <person name="Grigoriev I.V."/>
            <person name="Hibbett D.S."/>
            <person name="Martin F."/>
        </authorList>
    </citation>
    <scope>NUCLEOTIDE SEQUENCE [LARGE SCALE GENOMIC DNA]</scope>
    <source>
        <strain evidence="7">h7</strain>
    </source>
</reference>
<dbReference type="PANTHER" id="PTHR20982">
    <property type="entry name" value="RIBOSOME RECYCLING FACTOR"/>
    <property type="match status" value="1"/>
</dbReference>
<dbReference type="Gene3D" id="3.30.1360.40">
    <property type="match status" value="1"/>
</dbReference>
<gene>
    <name evidence="6" type="ORF">M413DRAFT_449023</name>
</gene>
<sequence length="255" mass="28637">MLSQLLLRNTRLSLVRATSRSSTTQLSSSILHNRLQHELHRTHHRGYASKNKVKVKSTSTLVPGSKQPITDPAAQQEYTKADKAMAASVAWFKKECAALETRASGYARPGMISTVRVKIPEQPDMRLEELATIGVRDGTTFLVTLYDPQNIKHVESALYDSGIPGVVPHRQDSRTIKIPMPRPTVQARLEIFASAKKQAEDIRVQIRKQHTASLKRGKFEKHSIELEEFQKLTDRHIQEADKILADLQKATASSK</sequence>
<dbReference type="GO" id="GO:0006412">
    <property type="term" value="P:translation"/>
    <property type="evidence" value="ECO:0007669"/>
    <property type="project" value="UniProtKB-KW"/>
</dbReference>
<evidence type="ECO:0000256" key="4">
    <source>
        <dbReference type="SAM" id="MobiDB-lite"/>
    </source>
</evidence>
<evidence type="ECO:0000259" key="5">
    <source>
        <dbReference type="Pfam" id="PF01765"/>
    </source>
</evidence>
<dbReference type="HOGENOM" id="CLU_092155_0_0_1"/>
<dbReference type="OrthoDB" id="407355at2759"/>
<feature type="region of interest" description="Disordered" evidence="4">
    <location>
        <begin position="41"/>
        <end position="70"/>
    </location>
</feature>
<dbReference type="STRING" id="686832.A0A0C3BJ15"/>
<comment type="function">
    <text evidence="3">Necessary for protein synthesis in mitochondria. Functions as a ribosome recycling factor in mitochondria.</text>
</comment>
<evidence type="ECO:0000313" key="6">
    <source>
        <dbReference type="EMBL" id="KIM36680.1"/>
    </source>
</evidence>
<dbReference type="InterPro" id="IPR023584">
    <property type="entry name" value="Ribosome_recyc_fac_dom"/>
</dbReference>
<feature type="domain" description="Ribosome recycling factor" evidence="5">
    <location>
        <begin position="100"/>
        <end position="249"/>
    </location>
</feature>
<dbReference type="AlphaFoldDB" id="A0A0C3BJ15"/>